<gene>
    <name evidence="1" type="ORF">RND71_033608</name>
</gene>
<reference evidence="1" key="1">
    <citation type="submission" date="2023-12" db="EMBL/GenBank/DDBJ databases">
        <title>Genome assembly of Anisodus tanguticus.</title>
        <authorList>
            <person name="Wang Y.-J."/>
        </authorList>
    </citation>
    <scope>NUCLEOTIDE SEQUENCE</scope>
    <source>
        <strain evidence="1">KB-2021</strain>
        <tissue evidence="1">Leaf</tissue>
    </source>
</reference>
<protein>
    <submittedName>
        <fullName evidence="1">Uncharacterized protein</fullName>
    </submittedName>
</protein>
<evidence type="ECO:0000313" key="2">
    <source>
        <dbReference type="Proteomes" id="UP001291623"/>
    </source>
</evidence>
<proteinExistence type="predicted"/>
<sequence length="123" mass="14006">MDDTSIEHKQKLWETLCFAFRFVDMLGICSSINASKDLELGDNLSTDTLGMIGLPQFLVYNVVAQKKLLNVRQIDQIGYESYKYCWKLAFGGEMRPPIFDELNTSVSHVGDLVSSHMHDLRSE</sequence>
<evidence type="ECO:0000313" key="1">
    <source>
        <dbReference type="EMBL" id="KAK4347269.1"/>
    </source>
</evidence>
<keyword evidence="2" id="KW-1185">Reference proteome</keyword>
<dbReference type="EMBL" id="JAVYJV010000018">
    <property type="protein sequence ID" value="KAK4347269.1"/>
    <property type="molecule type" value="Genomic_DNA"/>
</dbReference>
<dbReference type="Proteomes" id="UP001291623">
    <property type="component" value="Unassembled WGS sequence"/>
</dbReference>
<accession>A0AAE1R9N5</accession>
<dbReference type="AlphaFoldDB" id="A0AAE1R9N5"/>
<organism evidence="1 2">
    <name type="scientific">Anisodus tanguticus</name>
    <dbReference type="NCBI Taxonomy" id="243964"/>
    <lineage>
        <taxon>Eukaryota</taxon>
        <taxon>Viridiplantae</taxon>
        <taxon>Streptophyta</taxon>
        <taxon>Embryophyta</taxon>
        <taxon>Tracheophyta</taxon>
        <taxon>Spermatophyta</taxon>
        <taxon>Magnoliopsida</taxon>
        <taxon>eudicotyledons</taxon>
        <taxon>Gunneridae</taxon>
        <taxon>Pentapetalae</taxon>
        <taxon>asterids</taxon>
        <taxon>lamiids</taxon>
        <taxon>Solanales</taxon>
        <taxon>Solanaceae</taxon>
        <taxon>Solanoideae</taxon>
        <taxon>Hyoscyameae</taxon>
        <taxon>Anisodus</taxon>
    </lineage>
</organism>
<comment type="caution">
    <text evidence="1">The sequence shown here is derived from an EMBL/GenBank/DDBJ whole genome shotgun (WGS) entry which is preliminary data.</text>
</comment>
<name>A0AAE1R9N5_9SOLA</name>